<protein>
    <submittedName>
        <fullName evidence="1">Uncharacterized protein</fullName>
    </submittedName>
</protein>
<organism evidence="1 2">
    <name type="scientific">Vibrio owensii</name>
    <dbReference type="NCBI Taxonomy" id="696485"/>
    <lineage>
        <taxon>Bacteria</taxon>
        <taxon>Pseudomonadati</taxon>
        <taxon>Pseudomonadota</taxon>
        <taxon>Gammaproteobacteria</taxon>
        <taxon>Vibrionales</taxon>
        <taxon>Vibrionaceae</taxon>
        <taxon>Vibrio</taxon>
    </lineage>
</organism>
<comment type="caution">
    <text evidence="1">The sequence shown here is derived from an EMBL/GenBank/DDBJ whole genome shotgun (WGS) entry which is preliminary data.</text>
</comment>
<accession>A0AAU9Q5W9</accession>
<sequence length="35" mass="3968">MKTSPEEGDEGNFFTLVSSSKEVEKLEKMTSYNPK</sequence>
<reference evidence="1" key="1">
    <citation type="submission" date="2022-01" db="EMBL/GenBank/DDBJ databases">
        <authorList>
            <person name="Lagorce A."/>
        </authorList>
    </citation>
    <scope>NUCLEOTIDE SEQUENCE</scope>
    <source>
        <strain evidence="1">Th15_F1_D04</strain>
    </source>
</reference>
<evidence type="ECO:0000313" key="1">
    <source>
        <dbReference type="EMBL" id="CAH1525951.1"/>
    </source>
</evidence>
<dbReference type="Proteomes" id="UP001295420">
    <property type="component" value="Unassembled WGS sequence"/>
</dbReference>
<name>A0AAU9Q5W9_9VIBR</name>
<dbReference type="EMBL" id="CAKMTQ010000012">
    <property type="protein sequence ID" value="CAH1525951.1"/>
    <property type="molecule type" value="Genomic_DNA"/>
</dbReference>
<evidence type="ECO:0000313" key="2">
    <source>
        <dbReference type="Proteomes" id="UP001295420"/>
    </source>
</evidence>
<proteinExistence type="predicted"/>
<gene>
    <name evidence="1" type="ORF">THF1D04_20171</name>
</gene>
<dbReference type="AlphaFoldDB" id="A0AAU9Q5W9"/>